<feature type="transmembrane region" description="Helical" evidence="7">
    <location>
        <begin position="118"/>
        <end position="139"/>
    </location>
</feature>
<accession>A0A6M7WTT7</accession>
<evidence type="ECO:0000259" key="8">
    <source>
        <dbReference type="PROSITE" id="PS50928"/>
    </source>
</evidence>
<protein>
    <submittedName>
        <fullName evidence="9">Carbohydrate ABC transporter permease</fullName>
    </submittedName>
</protein>
<dbReference type="EMBL" id="CP033367">
    <property type="protein sequence ID" value="QKD04986.1"/>
    <property type="molecule type" value="Genomic_DNA"/>
</dbReference>
<keyword evidence="5 7" id="KW-1133">Transmembrane helix</keyword>
<dbReference type="CDD" id="cd06261">
    <property type="entry name" value="TM_PBP2"/>
    <property type="match status" value="1"/>
</dbReference>
<gene>
    <name evidence="9" type="ORF">EB235_28770</name>
</gene>
<dbReference type="Gene3D" id="1.10.3720.10">
    <property type="entry name" value="MetI-like"/>
    <property type="match status" value="1"/>
</dbReference>
<feature type="transmembrane region" description="Helical" evidence="7">
    <location>
        <begin position="83"/>
        <end position="106"/>
    </location>
</feature>
<feature type="transmembrane region" description="Helical" evidence="7">
    <location>
        <begin position="249"/>
        <end position="270"/>
    </location>
</feature>
<evidence type="ECO:0000256" key="6">
    <source>
        <dbReference type="ARBA" id="ARBA00023136"/>
    </source>
</evidence>
<dbReference type="SUPFAM" id="SSF161098">
    <property type="entry name" value="MetI-like"/>
    <property type="match status" value="1"/>
</dbReference>
<evidence type="ECO:0000256" key="2">
    <source>
        <dbReference type="ARBA" id="ARBA00022448"/>
    </source>
</evidence>
<evidence type="ECO:0000313" key="9">
    <source>
        <dbReference type="EMBL" id="QKD04986.1"/>
    </source>
</evidence>
<keyword evidence="2 7" id="KW-0813">Transport</keyword>
<dbReference type="AlphaFoldDB" id="A0A6M7WTT7"/>
<feature type="transmembrane region" description="Helical" evidence="7">
    <location>
        <begin position="54"/>
        <end position="77"/>
    </location>
</feature>
<evidence type="ECO:0000256" key="4">
    <source>
        <dbReference type="ARBA" id="ARBA00022692"/>
    </source>
</evidence>
<feature type="transmembrane region" description="Helical" evidence="7">
    <location>
        <begin position="204"/>
        <end position="229"/>
    </location>
</feature>
<evidence type="ECO:0000256" key="1">
    <source>
        <dbReference type="ARBA" id="ARBA00004651"/>
    </source>
</evidence>
<dbReference type="InterPro" id="IPR000515">
    <property type="entry name" value="MetI-like"/>
</dbReference>
<dbReference type="RefSeq" id="WP_027034066.1">
    <property type="nucleotide sequence ID" value="NZ_CP033367.1"/>
</dbReference>
<evidence type="ECO:0000313" key="10">
    <source>
        <dbReference type="Proteomes" id="UP000503017"/>
    </source>
</evidence>
<comment type="similarity">
    <text evidence="7">Belongs to the binding-protein-dependent transport system permease family.</text>
</comment>
<dbReference type="Proteomes" id="UP000503017">
    <property type="component" value="Chromosome"/>
</dbReference>
<evidence type="ECO:0000256" key="3">
    <source>
        <dbReference type="ARBA" id="ARBA00022475"/>
    </source>
</evidence>
<dbReference type="Pfam" id="PF00528">
    <property type="entry name" value="BPD_transp_1"/>
    <property type="match status" value="1"/>
</dbReference>
<proteinExistence type="inferred from homology"/>
<feature type="domain" description="ABC transmembrane type-1" evidence="8">
    <location>
        <begin position="80"/>
        <end position="270"/>
    </location>
</feature>
<evidence type="ECO:0000256" key="5">
    <source>
        <dbReference type="ARBA" id="ARBA00022989"/>
    </source>
</evidence>
<keyword evidence="4 7" id="KW-0812">Transmembrane</keyword>
<comment type="subcellular location">
    <subcellularLocation>
        <location evidence="1 7">Cell membrane</location>
        <topology evidence="1 7">Multi-pass membrane protein</topology>
    </subcellularLocation>
</comment>
<feature type="transmembrane region" description="Helical" evidence="7">
    <location>
        <begin position="145"/>
        <end position="167"/>
    </location>
</feature>
<name>A0A6M7WTT7_RHILI</name>
<dbReference type="PROSITE" id="PS50928">
    <property type="entry name" value="ABC_TM1"/>
    <property type="match status" value="1"/>
</dbReference>
<organism evidence="9 10">
    <name type="scientific">Mesorhizobium loti R88b</name>
    <dbReference type="NCBI Taxonomy" id="935548"/>
    <lineage>
        <taxon>Bacteria</taxon>
        <taxon>Pseudomonadati</taxon>
        <taxon>Pseudomonadota</taxon>
        <taxon>Alphaproteobacteria</taxon>
        <taxon>Hyphomicrobiales</taxon>
        <taxon>Phyllobacteriaceae</taxon>
        <taxon>Mesorhizobium</taxon>
    </lineage>
</organism>
<keyword evidence="6 7" id="KW-0472">Membrane</keyword>
<dbReference type="InterPro" id="IPR035906">
    <property type="entry name" value="MetI-like_sf"/>
</dbReference>
<feature type="transmembrane region" description="Helical" evidence="7">
    <location>
        <begin position="12"/>
        <end position="33"/>
    </location>
</feature>
<dbReference type="GO" id="GO:0005886">
    <property type="term" value="C:plasma membrane"/>
    <property type="evidence" value="ECO:0007669"/>
    <property type="project" value="UniProtKB-SubCell"/>
</dbReference>
<reference evidence="9 10" key="1">
    <citation type="submission" date="2018-10" db="EMBL/GenBank/DDBJ databases">
        <authorList>
            <person name="Perry B.J."/>
            <person name="Sullivan J.T."/>
            <person name="Murphy R.J.T."/>
            <person name="Ramsay J.P."/>
            <person name="Ronson C.W."/>
        </authorList>
    </citation>
    <scope>NUCLEOTIDE SEQUENCE [LARGE SCALE GENOMIC DNA]</scope>
    <source>
        <strain evidence="9 10">R88b</strain>
    </source>
</reference>
<dbReference type="PANTHER" id="PTHR32243">
    <property type="entry name" value="MALTOSE TRANSPORT SYSTEM PERMEASE-RELATED"/>
    <property type="match status" value="1"/>
</dbReference>
<evidence type="ECO:0000256" key="7">
    <source>
        <dbReference type="RuleBase" id="RU363032"/>
    </source>
</evidence>
<dbReference type="GO" id="GO:0055085">
    <property type="term" value="P:transmembrane transport"/>
    <property type="evidence" value="ECO:0007669"/>
    <property type="project" value="InterPro"/>
</dbReference>
<keyword evidence="3" id="KW-1003">Cell membrane</keyword>
<dbReference type="InterPro" id="IPR050901">
    <property type="entry name" value="BP-dep_ABC_trans_perm"/>
</dbReference>
<dbReference type="PANTHER" id="PTHR32243:SF18">
    <property type="entry name" value="INNER MEMBRANE ABC TRANSPORTER PERMEASE PROTEIN YCJP"/>
    <property type="match status" value="1"/>
</dbReference>
<sequence length="285" mass="31294">MEHTSLLERILRGVALTLVVIFFMFPIVWIFMMSFQTNETILRIPPQLIFEPTLANYTALITGKLITAAGTLDIAFMRNLWNSVFLSTTSVAVSLLLGVPAAYAFARHKFRGSEDIAFTLLSFKFAPALLVLLPLTLYFQKLGLANTYIGLIWVYQLICLPLILWIVRGYFEDIPADIEYAYRIGGHSWFATFRKIALPLAGPGIAAAGLLAFIFAWNNFVFALVLASADKQPVTVGALAFITSSGIQYGQISAAIVLSITPTLALALYAQRYLVEGLSLGAVKG</sequence>